<proteinExistence type="predicted"/>
<name>A0A6A5SL25_9PLEO</name>
<reference evidence="1" key="1">
    <citation type="journal article" date="2020" name="Stud. Mycol.">
        <title>101 Dothideomycetes genomes: a test case for predicting lifestyles and emergence of pathogens.</title>
        <authorList>
            <person name="Haridas S."/>
            <person name="Albert R."/>
            <person name="Binder M."/>
            <person name="Bloem J."/>
            <person name="Labutti K."/>
            <person name="Salamov A."/>
            <person name="Andreopoulos B."/>
            <person name="Baker S."/>
            <person name="Barry K."/>
            <person name="Bills G."/>
            <person name="Bluhm B."/>
            <person name="Cannon C."/>
            <person name="Castanera R."/>
            <person name="Culley D."/>
            <person name="Daum C."/>
            <person name="Ezra D."/>
            <person name="Gonzalez J."/>
            <person name="Henrissat B."/>
            <person name="Kuo A."/>
            <person name="Liang C."/>
            <person name="Lipzen A."/>
            <person name="Lutzoni F."/>
            <person name="Magnuson J."/>
            <person name="Mondo S."/>
            <person name="Nolan M."/>
            <person name="Ohm R."/>
            <person name="Pangilinan J."/>
            <person name="Park H.-J."/>
            <person name="Ramirez L."/>
            <person name="Alfaro M."/>
            <person name="Sun H."/>
            <person name="Tritt A."/>
            <person name="Yoshinaga Y."/>
            <person name="Zwiers L.-H."/>
            <person name="Turgeon B."/>
            <person name="Goodwin S."/>
            <person name="Spatafora J."/>
            <person name="Crous P."/>
            <person name="Grigoriev I."/>
        </authorList>
    </citation>
    <scope>NUCLEOTIDE SEQUENCE</scope>
    <source>
        <strain evidence="1">CBS 161.51</strain>
    </source>
</reference>
<keyword evidence="2" id="KW-1185">Reference proteome</keyword>
<gene>
    <name evidence="1" type="ORF">EJ02DRAFT_232222</name>
</gene>
<organism evidence="1 2">
    <name type="scientific">Clathrospora elynae</name>
    <dbReference type="NCBI Taxonomy" id="706981"/>
    <lineage>
        <taxon>Eukaryota</taxon>
        <taxon>Fungi</taxon>
        <taxon>Dikarya</taxon>
        <taxon>Ascomycota</taxon>
        <taxon>Pezizomycotina</taxon>
        <taxon>Dothideomycetes</taxon>
        <taxon>Pleosporomycetidae</taxon>
        <taxon>Pleosporales</taxon>
        <taxon>Diademaceae</taxon>
        <taxon>Clathrospora</taxon>
    </lineage>
</organism>
<dbReference type="Proteomes" id="UP000800038">
    <property type="component" value="Unassembled WGS sequence"/>
</dbReference>
<evidence type="ECO:0000313" key="1">
    <source>
        <dbReference type="EMBL" id="KAF1940328.1"/>
    </source>
</evidence>
<accession>A0A6A5SL25</accession>
<dbReference type="AlphaFoldDB" id="A0A6A5SL25"/>
<sequence length="164" mass="18644">MCGYKTAGSRGVRAELQPSAKDFVFYFDHFWRRKTASAIGFQNELTKSGILWNSKLIDSNEWPVRMVEIARVEFDWGLATRSGCSRAFAISSRRPYCHFIAVASLLRRYQSCGCCKTWKESAALFRGSLTTSSIVSHSIVPSRLSIQISLPSRCDLSYLYMYLI</sequence>
<protein>
    <submittedName>
        <fullName evidence="1">Uncharacterized protein</fullName>
    </submittedName>
</protein>
<evidence type="ECO:0000313" key="2">
    <source>
        <dbReference type="Proteomes" id="UP000800038"/>
    </source>
</evidence>
<dbReference type="EMBL" id="ML976065">
    <property type="protein sequence ID" value="KAF1940328.1"/>
    <property type="molecule type" value="Genomic_DNA"/>
</dbReference>